<dbReference type="PANTHER" id="PTHR43952:SF60">
    <property type="entry name" value="PROTEIN RADIALIS-LIKE 3"/>
    <property type="match status" value="1"/>
</dbReference>
<evidence type="ECO:0000256" key="3">
    <source>
        <dbReference type="ARBA" id="ARBA00023163"/>
    </source>
</evidence>
<proteinExistence type="predicted"/>
<dbReference type="GO" id="GO:0005634">
    <property type="term" value="C:nucleus"/>
    <property type="evidence" value="ECO:0007669"/>
    <property type="project" value="UniProtKB-SubCell"/>
</dbReference>
<dbReference type="SMART" id="SM00717">
    <property type="entry name" value="SANT"/>
    <property type="match status" value="1"/>
</dbReference>
<comment type="subcellular location">
    <subcellularLocation>
        <location evidence="1">Nucleus</location>
    </subcellularLocation>
</comment>
<dbReference type="PANTHER" id="PTHR43952">
    <property type="entry name" value="MYB FAMILY TRANSCRIPTION FACTOR-RELATED"/>
    <property type="match status" value="1"/>
</dbReference>
<evidence type="ECO:0000256" key="4">
    <source>
        <dbReference type="ARBA" id="ARBA00023242"/>
    </source>
</evidence>
<name>A0ABD3JJA2_EUCGL</name>
<comment type="caution">
    <text evidence="6">The sequence shown here is derived from an EMBL/GenBank/DDBJ whole genome shotgun (WGS) entry which is preliminary data.</text>
</comment>
<organism evidence="6 7">
    <name type="scientific">Eucalyptus globulus</name>
    <name type="common">Tasmanian blue gum</name>
    <dbReference type="NCBI Taxonomy" id="34317"/>
    <lineage>
        <taxon>Eukaryota</taxon>
        <taxon>Viridiplantae</taxon>
        <taxon>Streptophyta</taxon>
        <taxon>Embryophyta</taxon>
        <taxon>Tracheophyta</taxon>
        <taxon>Spermatophyta</taxon>
        <taxon>Magnoliopsida</taxon>
        <taxon>eudicotyledons</taxon>
        <taxon>Gunneridae</taxon>
        <taxon>Pentapetalae</taxon>
        <taxon>rosids</taxon>
        <taxon>malvids</taxon>
        <taxon>Myrtales</taxon>
        <taxon>Myrtaceae</taxon>
        <taxon>Myrtoideae</taxon>
        <taxon>Eucalypteae</taxon>
        <taxon>Eucalyptus</taxon>
    </lineage>
</organism>
<dbReference type="InterPro" id="IPR009057">
    <property type="entry name" value="Homeodomain-like_sf"/>
</dbReference>
<accession>A0ABD3JJA2</accession>
<evidence type="ECO:0000256" key="2">
    <source>
        <dbReference type="ARBA" id="ARBA00023015"/>
    </source>
</evidence>
<keyword evidence="4" id="KW-0539">Nucleus</keyword>
<keyword evidence="2" id="KW-0805">Transcription regulation</keyword>
<dbReference type="EMBL" id="JBJKBG010000009">
    <property type="protein sequence ID" value="KAL3723840.1"/>
    <property type="molecule type" value="Genomic_DNA"/>
</dbReference>
<dbReference type="FunFam" id="1.10.10.60:FF:000154">
    <property type="entry name" value="Transcription factor SRM1"/>
    <property type="match status" value="1"/>
</dbReference>
<evidence type="ECO:0000259" key="5">
    <source>
        <dbReference type="SMART" id="SM00717"/>
    </source>
</evidence>
<dbReference type="AlphaFoldDB" id="A0ABD3JJA2"/>
<sequence>MASNPALLTCPGSTWTAEKNKLFEDALAVYEEGTPDRWQRIANAVGGKTSVEEVKEHYEILQHDIDLIESDKVPLPQYKASVDKLGNQHMSLKHSNL</sequence>
<dbReference type="Pfam" id="PF23082">
    <property type="entry name" value="Myb_DNA-binding_2"/>
    <property type="match status" value="1"/>
</dbReference>
<evidence type="ECO:0000256" key="1">
    <source>
        <dbReference type="ARBA" id="ARBA00004123"/>
    </source>
</evidence>
<protein>
    <recommendedName>
        <fullName evidence="5">Myb-like domain-containing protein</fullName>
    </recommendedName>
</protein>
<gene>
    <name evidence="6" type="ORF">ACJRO7_035934</name>
</gene>
<feature type="domain" description="Myb-like" evidence="5">
    <location>
        <begin position="11"/>
        <end position="64"/>
    </location>
</feature>
<dbReference type="CDD" id="cd00167">
    <property type="entry name" value="SANT"/>
    <property type="match status" value="1"/>
</dbReference>
<reference evidence="6 7" key="1">
    <citation type="submission" date="2024-11" db="EMBL/GenBank/DDBJ databases">
        <title>Chromosome-level genome assembly of Eucalyptus globulus Labill. provides insights into its genome evolution.</title>
        <authorList>
            <person name="Li X."/>
        </authorList>
    </citation>
    <scope>NUCLEOTIDE SEQUENCE [LARGE SCALE GENOMIC DNA]</scope>
    <source>
        <strain evidence="6">CL2024</strain>
        <tissue evidence="6">Fresh tender leaves</tissue>
    </source>
</reference>
<keyword evidence="7" id="KW-1185">Reference proteome</keyword>
<dbReference type="InterPro" id="IPR001005">
    <property type="entry name" value="SANT/Myb"/>
</dbReference>
<evidence type="ECO:0000313" key="6">
    <source>
        <dbReference type="EMBL" id="KAL3723840.1"/>
    </source>
</evidence>
<evidence type="ECO:0000313" key="7">
    <source>
        <dbReference type="Proteomes" id="UP001634007"/>
    </source>
</evidence>
<keyword evidence="3" id="KW-0804">Transcription</keyword>
<dbReference type="InterPro" id="IPR044636">
    <property type="entry name" value="RADIALIS-like"/>
</dbReference>
<dbReference type="Proteomes" id="UP001634007">
    <property type="component" value="Unassembled WGS sequence"/>
</dbReference>
<dbReference type="SUPFAM" id="SSF46689">
    <property type="entry name" value="Homeodomain-like"/>
    <property type="match status" value="1"/>
</dbReference>
<dbReference type="Gene3D" id="1.10.10.60">
    <property type="entry name" value="Homeodomain-like"/>
    <property type="match status" value="1"/>
</dbReference>